<keyword evidence="2" id="KW-1133">Transmembrane helix</keyword>
<dbReference type="InterPro" id="IPR052901">
    <property type="entry name" value="Bact_TGase-like"/>
</dbReference>
<dbReference type="PANTHER" id="PTHR42736:SF1">
    <property type="entry name" value="PROTEIN-GLUTAMINE GAMMA-GLUTAMYLTRANSFERASE"/>
    <property type="match status" value="1"/>
</dbReference>
<accession>A0A429XU08</accession>
<dbReference type="Pfam" id="PF13559">
    <property type="entry name" value="DUF4129"/>
    <property type="match status" value="1"/>
</dbReference>
<dbReference type="EMBL" id="QYTV02000012">
    <property type="protein sequence ID" value="RST71467.1"/>
    <property type="molecule type" value="Genomic_DNA"/>
</dbReference>
<dbReference type="Gene3D" id="3.10.620.30">
    <property type="match status" value="1"/>
</dbReference>
<protein>
    <submittedName>
        <fullName evidence="4">DUF4129 domain-containing protein</fullName>
    </submittedName>
</protein>
<dbReference type="Proteomes" id="UP000287156">
    <property type="component" value="Unassembled WGS sequence"/>
</dbReference>
<dbReference type="InterPro" id="IPR002931">
    <property type="entry name" value="Transglutaminase-like"/>
</dbReference>
<evidence type="ECO:0000313" key="5">
    <source>
        <dbReference type="Proteomes" id="UP000287156"/>
    </source>
</evidence>
<feature type="compositionally biased region" description="Polar residues" evidence="1">
    <location>
        <begin position="559"/>
        <end position="587"/>
    </location>
</feature>
<evidence type="ECO:0000259" key="3">
    <source>
        <dbReference type="SMART" id="SM00460"/>
    </source>
</evidence>
<feature type="transmembrane region" description="Helical" evidence="2">
    <location>
        <begin position="148"/>
        <end position="167"/>
    </location>
</feature>
<evidence type="ECO:0000313" key="4">
    <source>
        <dbReference type="EMBL" id="RST71467.1"/>
    </source>
</evidence>
<evidence type="ECO:0000256" key="2">
    <source>
        <dbReference type="SAM" id="Phobius"/>
    </source>
</evidence>
<feature type="region of interest" description="Disordered" evidence="1">
    <location>
        <begin position="559"/>
        <end position="598"/>
    </location>
</feature>
<feature type="transmembrane region" description="Helical" evidence="2">
    <location>
        <begin position="205"/>
        <end position="225"/>
    </location>
</feature>
<organism evidence="4 5">
    <name type="scientific">Siminovitchia acidinfaciens</name>
    <dbReference type="NCBI Taxonomy" id="2321395"/>
    <lineage>
        <taxon>Bacteria</taxon>
        <taxon>Bacillati</taxon>
        <taxon>Bacillota</taxon>
        <taxon>Bacilli</taxon>
        <taxon>Bacillales</taxon>
        <taxon>Bacillaceae</taxon>
        <taxon>Siminovitchia</taxon>
    </lineage>
</organism>
<name>A0A429XU08_9BACI</name>
<feature type="compositionally biased region" description="Basic and acidic residues" evidence="1">
    <location>
        <begin position="589"/>
        <end position="598"/>
    </location>
</feature>
<dbReference type="Pfam" id="PF01841">
    <property type="entry name" value="Transglut_core"/>
    <property type="match status" value="1"/>
</dbReference>
<feature type="transmembrane region" description="Helical" evidence="2">
    <location>
        <begin position="173"/>
        <end position="193"/>
    </location>
</feature>
<feature type="domain" description="Transglutaminase-like" evidence="3">
    <location>
        <begin position="480"/>
        <end position="555"/>
    </location>
</feature>
<keyword evidence="2" id="KW-0472">Membrane</keyword>
<gene>
    <name evidence="4" type="ORF">D4T97_018400</name>
</gene>
<dbReference type="InterPro" id="IPR025403">
    <property type="entry name" value="TgpA-like_C"/>
</dbReference>
<comment type="caution">
    <text evidence="4">The sequence shown here is derived from an EMBL/GenBank/DDBJ whole genome shotgun (WGS) entry which is preliminary data.</text>
</comment>
<feature type="transmembrane region" description="Helical" evidence="2">
    <location>
        <begin position="17"/>
        <end position="34"/>
    </location>
</feature>
<dbReference type="SUPFAM" id="SSF54001">
    <property type="entry name" value="Cysteine proteinases"/>
    <property type="match status" value="1"/>
</dbReference>
<proteinExistence type="predicted"/>
<feature type="transmembrane region" description="Helical" evidence="2">
    <location>
        <begin position="76"/>
        <end position="99"/>
    </location>
</feature>
<keyword evidence="5" id="KW-1185">Reference proteome</keyword>
<dbReference type="PANTHER" id="PTHR42736">
    <property type="entry name" value="PROTEIN-GLUTAMINE GAMMA-GLUTAMYLTRANSFERASE"/>
    <property type="match status" value="1"/>
</dbReference>
<sequence>MEKCICGGEAGVNSSRGFAFILYTLGFVLLWEWLLPLEQITQTSEVHYFIIFVVVSLCLNFFQAPWFVTWPVKGAFILYALFSIFAGGLGPFPWFVHFFNEIRANAILVLSRDWLDLTPLFRSLLFFLLLWQITYLLRYWLTIKRKIFVFYLMTIFYITLLDTFTEYKADRAIVRIVIIGFTLLGLLFFKRMLEKERMSGQYQLMLRWMVPLAAMVSFGVVIGYLSPKAAPVWPDPVPFMESKAENMRGTGVSKIGYGIDDSQLGGPFINDDRVVFTVTTPARQYWKIETKDLYTGKGWVTSNQRVAPTAIQYGDKNPIDLSPSNHPVREARFEFDIVYPHVVRPYGFLSIEKDEDKTGFLRYDLNLDKISPFTIDGNEARLNKYTIYYRPASYSMKELRGINDLPKEEDYSGLKKQYTQLPETLPERVHDLARELTDEYDSWYDKARAIEKHFQTGEFSYDQTRVAIPAKDEDYVDQFLFDTKRGYCDNFSTSMVVMLRSLDIPARWVKGYAPGKYKGSAGDDYRVYEVTNNEAHSWVEVLFPTMGWVPFEPTKGFNNPTTIINDEQTGSTSVSASNEESTESIESQPDEKGSEAEETNKDVIVKELKVAKFFYKYWGAIGLAIIVISLTAVGLLLSRDRWVPRYLIWKFKKRQEESAFAEAYETLLKRFDSFGLKRKPGQTLRSYAAYIDRHFDSEEMSQLTERYEKLVYGGGKASAEWEYSRELWENLIKKTRN</sequence>
<dbReference type="RefSeq" id="WP_206435590.1">
    <property type="nucleotide sequence ID" value="NZ_QYTV02000012.1"/>
</dbReference>
<feature type="transmembrane region" description="Helical" evidence="2">
    <location>
        <begin position="46"/>
        <end position="64"/>
    </location>
</feature>
<feature type="transmembrane region" description="Helical" evidence="2">
    <location>
        <begin position="119"/>
        <end position="141"/>
    </location>
</feature>
<dbReference type="InterPro" id="IPR038765">
    <property type="entry name" value="Papain-like_cys_pep_sf"/>
</dbReference>
<reference evidence="4" key="1">
    <citation type="submission" date="2018-12" db="EMBL/GenBank/DDBJ databases">
        <authorList>
            <person name="Sun L."/>
            <person name="Chen Z."/>
        </authorList>
    </citation>
    <scope>NUCLEOTIDE SEQUENCE [LARGE SCALE GENOMIC DNA]</scope>
    <source>
        <strain evidence="4">3-2-2</strain>
    </source>
</reference>
<feature type="transmembrane region" description="Helical" evidence="2">
    <location>
        <begin position="617"/>
        <end position="637"/>
    </location>
</feature>
<evidence type="ECO:0000256" key="1">
    <source>
        <dbReference type="SAM" id="MobiDB-lite"/>
    </source>
</evidence>
<keyword evidence="2" id="KW-0812">Transmembrane</keyword>
<dbReference type="SMART" id="SM00460">
    <property type="entry name" value="TGc"/>
    <property type="match status" value="1"/>
</dbReference>
<dbReference type="AlphaFoldDB" id="A0A429XU08"/>